<comment type="caution">
    <text evidence="2">The sequence shown here is derived from an EMBL/GenBank/DDBJ whole genome shotgun (WGS) entry which is preliminary data.</text>
</comment>
<accession>A0A2X0IXB4</accession>
<proteinExistence type="predicted"/>
<evidence type="ECO:0000256" key="1">
    <source>
        <dbReference type="SAM" id="Phobius"/>
    </source>
</evidence>
<organism evidence="2 3">
    <name type="scientific">Streptacidiphilus pinicola</name>
    <dbReference type="NCBI Taxonomy" id="2219663"/>
    <lineage>
        <taxon>Bacteria</taxon>
        <taxon>Bacillati</taxon>
        <taxon>Actinomycetota</taxon>
        <taxon>Actinomycetes</taxon>
        <taxon>Kitasatosporales</taxon>
        <taxon>Streptomycetaceae</taxon>
        <taxon>Streptacidiphilus</taxon>
    </lineage>
</organism>
<sequence length="65" mass="6449">MTEILSALLVGGELLLPLAALALAGFALAPGTGRTPRPGARLVLLTTAGCLAAAVVGLAWLGRQL</sequence>
<evidence type="ECO:0000313" key="2">
    <source>
        <dbReference type="EMBL" id="RAG82446.1"/>
    </source>
</evidence>
<keyword evidence="1" id="KW-0472">Membrane</keyword>
<feature type="transmembrane region" description="Helical" evidence="1">
    <location>
        <begin position="40"/>
        <end position="61"/>
    </location>
</feature>
<protein>
    <submittedName>
        <fullName evidence="2">Uncharacterized protein</fullName>
    </submittedName>
</protein>
<reference evidence="2 3" key="1">
    <citation type="submission" date="2018-06" db="EMBL/GenBank/DDBJ databases">
        <title>Streptacidiphilus pinicola sp. nov., isolated from pine grove soil.</title>
        <authorList>
            <person name="Roh S.G."/>
            <person name="Park S."/>
            <person name="Kim M.-K."/>
            <person name="Yun B.-R."/>
            <person name="Park J."/>
            <person name="Kim M.J."/>
            <person name="Kim Y.S."/>
            <person name="Kim S.B."/>
        </authorList>
    </citation>
    <scope>NUCLEOTIDE SEQUENCE [LARGE SCALE GENOMIC DNA]</scope>
    <source>
        <strain evidence="2 3">MMS16-CNU450</strain>
    </source>
</reference>
<keyword evidence="1" id="KW-0812">Transmembrane</keyword>
<keyword evidence="1" id="KW-1133">Transmembrane helix</keyword>
<name>A0A2X0IXB4_9ACTN</name>
<evidence type="ECO:0000313" key="3">
    <source>
        <dbReference type="Proteomes" id="UP000248889"/>
    </source>
</evidence>
<dbReference type="AlphaFoldDB" id="A0A2X0IXB4"/>
<dbReference type="EMBL" id="QKYN01000114">
    <property type="protein sequence ID" value="RAG82446.1"/>
    <property type="molecule type" value="Genomic_DNA"/>
</dbReference>
<dbReference type="RefSeq" id="WP_111505452.1">
    <property type="nucleotide sequence ID" value="NZ_QKYN01000114.1"/>
</dbReference>
<gene>
    <name evidence="2" type="ORF">DN069_27665</name>
</gene>
<keyword evidence="3" id="KW-1185">Reference proteome</keyword>
<dbReference type="Proteomes" id="UP000248889">
    <property type="component" value="Unassembled WGS sequence"/>
</dbReference>